<dbReference type="AlphaFoldDB" id="A0A3B0TX82"/>
<proteinExistence type="predicted"/>
<reference evidence="1" key="1">
    <citation type="submission" date="2018-06" db="EMBL/GenBank/DDBJ databases">
        <authorList>
            <person name="Zhirakovskaya E."/>
        </authorList>
    </citation>
    <scope>NUCLEOTIDE SEQUENCE</scope>
</reference>
<gene>
    <name evidence="1" type="ORF">MNBD_ALPHA11-2335</name>
</gene>
<organism evidence="1">
    <name type="scientific">hydrothermal vent metagenome</name>
    <dbReference type="NCBI Taxonomy" id="652676"/>
    <lineage>
        <taxon>unclassified sequences</taxon>
        <taxon>metagenomes</taxon>
        <taxon>ecological metagenomes</taxon>
    </lineage>
</organism>
<sequence length="37" mass="4448">MLAVLFCRLDLRKFEIIYQIQELMGLLSLRLIYSIKC</sequence>
<name>A0A3B0TX82_9ZZZZ</name>
<accession>A0A3B0TX82</accession>
<evidence type="ECO:0000313" key="1">
    <source>
        <dbReference type="EMBL" id="VAW22658.1"/>
    </source>
</evidence>
<dbReference type="EMBL" id="UOEQ01000425">
    <property type="protein sequence ID" value="VAW22658.1"/>
    <property type="molecule type" value="Genomic_DNA"/>
</dbReference>
<protein>
    <submittedName>
        <fullName evidence="1">Uncharacterized protein</fullName>
    </submittedName>
</protein>